<dbReference type="EMBL" id="BRYB01006258">
    <property type="protein sequence ID" value="GMI53576.1"/>
    <property type="molecule type" value="Genomic_DNA"/>
</dbReference>
<dbReference type="Gene3D" id="1.10.510.10">
    <property type="entry name" value="Transferase(Phosphotransferase) domain 1"/>
    <property type="match status" value="1"/>
</dbReference>
<dbReference type="Proteomes" id="UP001165060">
    <property type="component" value="Unassembled WGS sequence"/>
</dbReference>
<dbReference type="InterPro" id="IPR011009">
    <property type="entry name" value="Kinase-like_dom_sf"/>
</dbReference>
<name>A0ABQ6NBF8_9STRA</name>
<dbReference type="SUPFAM" id="SSF56112">
    <property type="entry name" value="Protein kinase-like (PK-like)"/>
    <property type="match status" value="1"/>
</dbReference>
<dbReference type="InterPro" id="IPR008271">
    <property type="entry name" value="Ser/Thr_kinase_AS"/>
</dbReference>
<dbReference type="Pfam" id="PF00069">
    <property type="entry name" value="Pkinase"/>
    <property type="match status" value="1"/>
</dbReference>
<gene>
    <name evidence="2" type="ORF">TeGR_g4794</name>
</gene>
<organism evidence="2 3">
    <name type="scientific">Tetraparma gracilis</name>
    <dbReference type="NCBI Taxonomy" id="2962635"/>
    <lineage>
        <taxon>Eukaryota</taxon>
        <taxon>Sar</taxon>
        <taxon>Stramenopiles</taxon>
        <taxon>Ochrophyta</taxon>
        <taxon>Bolidophyceae</taxon>
        <taxon>Parmales</taxon>
        <taxon>Triparmaceae</taxon>
        <taxon>Tetraparma</taxon>
    </lineage>
</organism>
<sequence length="467" mass="50949">MSDVSLTTASLTTTSPITFAATGFNDRFGEPLATDVDFSNFAIKATGDVSSSSSESNVVITKTISGTVTQGEGGEVKFTVDVRNAGEWEFSLVDVFSDEYEEHIGGSPYTYFVSEGPTDPDSCLLDFNPSVKAGEEFRVVIETYDVHGNPTEHMDDAFECTLDDGDAVEVNRADNGTVMCPVLVTAAGPNRLTIVHVPTNTKVASSPISFDVSPAAADAASSTHNLGETKSIVSNPGATVTVQVFPRDAYGNKVVTATGFKVVMTRHSFEAKKKELEDEVRLKKHSEEELKVMVSALESVSKRRQDELKEVMLDSKELKIDKLLGKGGFGVVNLATYWSDGGKRHDGATNEVVEEEAGWKESVIHRDLKPDNMLLTRDWTLKLTDFGEARAQNMGGTMTSVGTPIYIAPEVMRADHYDEKADTWSYGLCLVAMIRAETTLEQFFYQSLRKHKKRATTKGLGLGQMTK</sequence>
<dbReference type="Gene3D" id="2.60.40.10">
    <property type="entry name" value="Immunoglobulins"/>
    <property type="match status" value="1"/>
</dbReference>
<dbReference type="InterPro" id="IPR000719">
    <property type="entry name" value="Prot_kinase_dom"/>
</dbReference>
<dbReference type="PANTHER" id="PTHR44329">
    <property type="entry name" value="SERINE/THREONINE-PROTEIN KINASE TNNI3K-RELATED"/>
    <property type="match status" value="1"/>
</dbReference>
<dbReference type="SMART" id="SM00220">
    <property type="entry name" value="S_TKc"/>
    <property type="match status" value="1"/>
</dbReference>
<dbReference type="InterPro" id="IPR013783">
    <property type="entry name" value="Ig-like_fold"/>
</dbReference>
<keyword evidence="3" id="KW-1185">Reference proteome</keyword>
<dbReference type="InterPro" id="IPR051681">
    <property type="entry name" value="Ser/Thr_Kinases-Pseudokinases"/>
</dbReference>
<evidence type="ECO:0000313" key="2">
    <source>
        <dbReference type="EMBL" id="GMI53576.1"/>
    </source>
</evidence>
<feature type="domain" description="Protein kinase" evidence="1">
    <location>
        <begin position="210"/>
        <end position="467"/>
    </location>
</feature>
<dbReference type="PROSITE" id="PS00108">
    <property type="entry name" value="PROTEIN_KINASE_ST"/>
    <property type="match status" value="1"/>
</dbReference>
<accession>A0ABQ6NBF8</accession>
<reference evidence="2 3" key="1">
    <citation type="journal article" date="2023" name="Commun. Biol.">
        <title>Genome analysis of Parmales, the sister group of diatoms, reveals the evolutionary specialization of diatoms from phago-mixotrophs to photoautotrophs.</title>
        <authorList>
            <person name="Ban H."/>
            <person name="Sato S."/>
            <person name="Yoshikawa S."/>
            <person name="Yamada K."/>
            <person name="Nakamura Y."/>
            <person name="Ichinomiya M."/>
            <person name="Sato N."/>
            <person name="Blanc-Mathieu R."/>
            <person name="Endo H."/>
            <person name="Kuwata A."/>
            <person name="Ogata H."/>
        </authorList>
    </citation>
    <scope>NUCLEOTIDE SEQUENCE [LARGE SCALE GENOMIC DNA]</scope>
</reference>
<protein>
    <recommendedName>
        <fullName evidence="1">Protein kinase domain-containing protein</fullName>
    </recommendedName>
</protein>
<proteinExistence type="predicted"/>
<dbReference type="PROSITE" id="PS50011">
    <property type="entry name" value="PROTEIN_KINASE_DOM"/>
    <property type="match status" value="1"/>
</dbReference>
<comment type="caution">
    <text evidence="2">The sequence shown here is derived from an EMBL/GenBank/DDBJ whole genome shotgun (WGS) entry which is preliminary data.</text>
</comment>
<evidence type="ECO:0000259" key="1">
    <source>
        <dbReference type="PROSITE" id="PS50011"/>
    </source>
</evidence>
<evidence type="ECO:0000313" key="3">
    <source>
        <dbReference type="Proteomes" id="UP001165060"/>
    </source>
</evidence>